<dbReference type="AlphaFoldDB" id="A0A7J7KF10"/>
<sequence length="333" mass="36468">MEKLKWGIVSSGKICHDFVNALNDPSGPAAAGNTVVAVAARQLDRAKTFAENHKIPKFYGSYEELAKDGNVEVVYIGNTTGQHYDVCKMMLEAGKHILCEKSLTTSISLTKELFELAASKKLFLMEAVWSNFFPTYKELKKLISAGHVGEVTRLEASFGIRISGVLRLTSKELGGGASFDLGIYVINIARLVFGGEQPEEVIARGGLYPSGADSDWDVILVFSGGRRAVLKCSSKFELDNTARVTGTEGCIEIPDPFHCPTSFKSSLGHEFTIQLPNQAEHKYNFVNSEGLAYECAAVSEAIRAGKLQCEEYTTEDCLYNTRLVEEINKQIGV</sequence>
<dbReference type="EC" id="1.3.1.20" evidence="3"/>
<evidence type="ECO:0000256" key="1">
    <source>
        <dbReference type="ARBA" id="ARBA00010928"/>
    </source>
</evidence>
<accession>A0A7J7KF10</accession>
<keyword evidence="14" id="KW-1185">Reference proteome</keyword>
<evidence type="ECO:0000256" key="9">
    <source>
        <dbReference type="ARBA" id="ARBA00047423"/>
    </source>
</evidence>
<feature type="domain" description="Gfo/Idh/MocA-like oxidoreductase N-terminal" evidence="11">
    <location>
        <begin position="5"/>
        <end position="125"/>
    </location>
</feature>
<dbReference type="EC" id="1.1.1.179" evidence="4"/>
<comment type="caution">
    <text evidence="13">The sequence shown here is derived from an EMBL/GenBank/DDBJ whole genome shotgun (WGS) entry which is preliminary data.</text>
</comment>
<evidence type="ECO:0000313" key="14">
    <source>
        <dbReference type="Proteomes" id="UP000593567"/>
    </source>
</evidence>
<protein>
    <recommendedName>
        <fullName evidence="5">Trans-1,2-dihydrobenzene-1,2-diol dehydrogenase</fullName>
        <ecNumber evidence="4">1.1.1.179</ecNumber>
        <ecNumber evidence="3">1.3.1.20</ecNumber>
    </recommendedName>
    <alternativeName>
        <fullName evidence="8">D-xylose 1-dehydrogenase</fullName>
    </alternativeName>
    <alternativeName>
        <fullName evidence="7">D-xylose-NADP dehydrogenase</fullName>
    </alternativeName>
    <alternativeName>
        <fullName evidence="6">Dimeric dihydrodiol dehydrogenase</fullName>
    </alternativeName>
</protein>
<dbReference type="Gene3D" id="3.30.360.10">
    <property type="entry name" value="Dihydrodipicolinate Reductase, domain 2"/>
    <property type="match status" value="1"/>
</dbReference>
<dbReference type="PANTHER" id="PTHR22604:SF105">
    <property type="entry name" value="TRANS-1,2-DIHYDROBENZENE-1,2-DIOL DEHYDROGENASE"/>
    <property type="match status" value="1"/>
</dbReference>
<dbReference type="PANTHER" id="PTHR22604">
    <property type="entry name" value="OXIDOREDUCTASES"/>
    <property type="match status" value="1"/>
</dbReference>
<proteinExistence type="inferred from homology"/>
<evidence type="ECO:0000256" key="4">
    <source>
        <dbReference type="ARBA" id="ARBA00038984"/>
    </source>
</evidence>
<comment type="catalytic activity">
    <reaction evidence="9">
        <text>(1R,2R)-1,2-dihydrobenzene-1,2-diol + NADP(+) = catechol + NADPH + H(+)</text>
        <dbReference type="Rhea" id="RHEA:16729"/>
        <dbReference type="ChEBI" id="CHEBI:10702"/>
        <dbReference type="ChEBI" id="CHEBI:15378"/>
        <dbReference type="ChEBI" id="CHEBI:18135"/>
        <dbReference type="ChEBI" id="CHEBI:57783"/>
        <dbReference type="ChEBI" id="CHEBI:58349"/>
        <dbReference type="EC" id="1.3.1.20"/>
    </reaction>
</comment>
<name>A0A7J7KF10_BUGNE</name>
<evidence type="ECO:0000259" key="12">
    <source>
        <dbReference type="Pfam" id="PF22725"/>
    </source>
</evidence>
<dbReference type="SUPFAM" id="SSF55347">
    <property type="entry name" value="Glyceraldehyde-3-phosphate dehydrogenase-like, C-terminal domain"/>
    <property type="match status" value="1"/>
</dbReference>
<dbReference type="InterPro" id="IPR050984">
    <property type="entry name" value="Gfo/Idh/MocA_domain"/>
</dbReference>
<evidence type="ECO:0000256" key="8">
    <source>
        <dbReference type="ARBA" id="ARBA00043025"/>
    </source>
</evidence>
<reference evidence="13" key="1">
    <citation type="submission" date="2020-06" db="EMBL/GenBank/DDBJ databases">
        <title>Draft genome of Bugula neritina, a colonial animal packing powerful symbionts and potential medicines.</title>
        <authorList>
            <person name="Rayko M."/>
        </authorList>
    </citation>
    <scope>NUCLEOTIDE SEQUENCE [LARGE SCALE GENOMIC DNA]</scope>
    <source>
        <strain evidence="13">Kwan_BN1</strain>
    </source>
</reference>
<evidence type="ECO:0000313" key="13">
    <source>
        <dbReference type="EMBL" id="KAF6036461.1"/>
    </source>
</evidence>
<dbReference type="Pfam" id="PF01408">
    <property type="entry name" value="GFO_IDH_MocA"/>
    <property type="match status" value="1"/>
</dbReference>
<dbReference type="Gene3D" id="3.40.50.720">
    <property type="entry name" value="NAD(P)-binding Rossmann-like Domain"/>
    <property type="match status" value="1"/>
</dbReference>
<evidence type="ECO:0000256" key="6">
    <source>
        <dbReference type="ARBA" id="ARBA00042926"/>
    </source>
</evidence>
<dbReference type="Proteomes" id="UP000593567">
    <property type="component" value="Unassembled WGS sequence"/>
</dbReference>
<dbReference type="Pfam" id="PF22725">
    <property type="entry name" value="GFO_IDH_MocA_C3"/>
    <property type="match status" value="1"/>
</dbReference>
<dbReference type="InterPro" id="IPR055170">
    <property type="entry name" value="GFO_IDH_MocA-like_dom"/>
</dbReference>
<evidence type="ECO:0000256" key="10">
    <source>
        <dbReference type="ARBA" id="ARBA00049233"/>
    </source>
</evidence>
<feature type="domain" description="GFO/IDH/MocA-like oxidoreductase" evidence="12">
    <location>
        <begin position="136"/>
        <end position="252"/>
    </location>
</feature>
<dbReference type="InterPro" id="IPR000683">
    <property type="entry name" value="Gfo/Idh/MocA-like_OxRdtase_N"/>
</dbReference>
<keyword evidence="2" id="KW-0560">Oxidoreductase</keyword>
<dbReference type="SUPFAM" id="SSF51735">
    <property type="entry name" value="NAD(P)-binding Rossmann-fold domains"/>
    <property type="match status" value="1"/>
</dbReference>
<dbReference type="OrthoDB" id="2129491at2759"/>
<dbReference type="GO" id="GO:0047837">
    <property type="term" value="F:D-xylose 1-dehydrogenase (NADP+) activity"/>
    <property type="evidence" value="ECO:0007669"/>
    <property type="project" value="UniProtKB-EC"/>
</dbReference>
<evidence type="ECO:0000259" key="11">
    <source>
        <dbReference type="Pfam" id="PF01408"/>
    </source>
</evidence>
<dbReference type="InterPro" id="IPR036291">
    <property type="entry name" value="NAD(P)-bd_dom_sf"/>
</dbReference>
<evidence type="ECO:0000256" key="7">
    <source>
        <dbReference type="ARBA" id="ARBA00042988"/>
    </source>
</evidence>
<evidence type="ECO:0000256" key="3">
    <source>
        <dbReference type="ARBA" id="ARBA00038853"/>
    </source>
</evidence>
<evidence type="ECO:0000256" key="2">
    <source>
        <dbReference type="ARBA" id="ARBA00023002"/>
    </source>
</evidence>
<dbReference type="GO" id="GO:0000166">
    <property type="term" value="F:nucleotide binding"/>
    <property type="evidence" value="ECO:0007669"/>
    <property type="project" value="InterPro"/>
</dbReference>
<comment type="catalytic activity">
    <reaction evidence="10">
        <text>D-xylose + NADP(+) = D-xylono-1,5-lactone + NADPH + H(+)</text>
        <dbReference type="Rhea" id="RHEA:22000"/>
        <dbReference type="ChEBI" id="CHEBI:15378"/>
        <dbReference type="ChEBI" id="CHEBI:15867"/>
        <dbReference type="ChEBI" id="CHEBI:53455"/>
        <dbReference type="ChEBI" id="CHEBI:57783"/>
        <dbReference type="ChEBI" id="CHEBI:58349"/>
        <dbReference type="EC" id="1.1.1.179"/>
    </reaction>
</comment>
<dbReference type="GO" id="GO:0047115">
    <property type="term" value="F:trans-1,2-dihydrobenzene-1,2-diol dehydrogenase activity"/>
    <property type="evidence" value="ECO:0007669"/>
    <property type="project" value="UniProtKB-EC"/>
</dbReference>
<evidence type="ECO:0000256" key="5">
    <source>
        <dbReference type="ARBA" id="ARBA00040603"/>
    </source>
</evidence>
<organism evidence="13 14">
    <name type="scientific">Bugula neritina</name>
    <name type="common">Brown bryozoan</name>
    <name type="synonym">Sertularia neritina</name>
    <dbReference type="NCBI Taxonomy" id="10212"/>
    <lineage>
        <taxon>Eukaryota</taxon>
        <taxon>Metazoa</taxon>
        <taxon>Spiralia</taxon>
        <taxon>Lophotrochozoa</taxon>
        <taxon>Bryozoa</taxon>
        <taxon>Gymnolaemata</taxon>
        <taxon>Cheilostomatida</taxon>
        <taxon>Flustrina</taxon>
        <taxon>Buguloidea</taxon>
        <taxon>Bugulidae</taxon>
        <taxon>Bugula</taxon>
    </lineage>
</organism>
<gene>
    <name evidence="13" type="ORF">EB796_005220</name>
</gene>
<dbReference type="EMBL" id="VXIV02000717">
    <property type="protein sequence ID" value="KAF6036461.1"/>
    <property type="molecule type" value="Genomic_DNA"/>
</dbReference>
<comment type="similarity">
    <text evidence="1">Belongs to the Gfo/Idh/MocA family.</text>
</comment>